<feature type="transmembrane region" description="Helical" evidence="1">
    <location>
        <begin position="98"/>
        <end position="119"/>
    </location>
</feature>
<comment type="caution">
    <text evidence="2">The sequence shown here is derived from an EMBL/GenBank/DDBJ whole genome shotgun (WGS) entry which is preliminary data.</text>
</comment>
<evidence type="ECO:0000313" key="2">
    <source>
        <dbReference type="EMBL" id="TWU14758.1"/>
    </source>
</evidence>
<dbReference type="OrthoDB" id="9890460at2"/>
<proteinExistence type="predicted"/>
<name>A0A5C6BRT0_9PLAN</name>
<keyword evidence="1" id="KW-0812">Transmembrane</keyword>
<sequence length="222" mass="25733">MRIDDIRDVDLERVCEECGRNYRYRVKVDPRSYPGKMTLDKFDGCVRYLNSDDGQAEYGVWCPHCQHLYRAAIQRAFPNGFARAVRDYRWRDAEFGSFVFLGFGGFFFIAAGLCNLWGISFSRHESSTATGIVFVVFGIGFLLSAMQTTNLWYSQTRFNKRLAQRAKQITDDEFIVLLSKICQQYLARETVSEHGGVYYFNHPFSSIVAQWPDVLCFGRLKR</sequence>
<protein>
    <submittedName>
        <fullName evidence="2">Uncharacterized protein</fullName>
    </submittedName>
</protein>
<dbReference type="AlphaFoldDB" id="A0A5C6BRT0"/>
<evidence type="ECO:0000256" key="1">
    <source>
        <dbReference type="SAM" id="Phobius"/>
    </source>
</evidence>
<keyword evidence="1" id="KW-1133">Transmembrane helix</keyword>
<accession>A0A5C6BRT0</accession>
<dbReference type="RefSeq" id="WP_146372031.1">
    <property type="nucleotide sequence ID" value="NZ_SJPP01000001.1"/>
</dbReference>
<keyword evidence="1" id="KW-0472">Membrane</keyword>
<gene>
    <name evidence="2" type="ORF">CA54_36270</name>
</gene>
<reference evidence="2 3" key="1">
    <citation type="submission" date="2019-02" db="EMBL/GenBank/DDBJ databases">
        <title>Deep-cultivation of Planctomycetes and their phenomic and genomic characterization uncovers novel biology.</title>
        <authorList>
            <person name="Wiegand S."/>
            <person name="Jogler M."/>
            <person name="Boedeker C."/>
            <person name="Pinto D."/>
            <person name="Vollmers J."/>
            <person name="Rivas-Marin E."/>
            <person name="Kohn T."/>
            <person name="Peeters S.H."/>
            <person name="Heuer A."/>
            <person name="Rast P."/>
            <person name="Oberbeckmann S."/>
            <person name="Bunk B."/>
            <person name="Jeske O."/>
            <person name="Meyerdierks A."/>
            <person name="Storesund J.E."/>
            <person name="Kallscheuer N."/>
            <person name="Luecker S."/>
            <person name="Lage O.M."/>
            <person name="Pohl T."/>
            <person name="Merkel B.J."/>
            <person name="Hornburger P."/>
            <person name="Mueller R.-W."/>
            <person name="Bruemmer F."/>
            <person name="Labrenz M."/>
            <person name="Spormann A.M."/>
            <person name="Op Den Camp H."/>
            <person name="Overmann J."/>
            <person name="Amann R."/>
            <person name="Jetten M.S.M."/>
            <person name="Mascher T."/>
            <person name="Medema M.H."/>
            <person name="Devos D.P."/>
            <person name="Kaster A.-K."/>
            <person name="Ovreas L."/>
            <person name="Rohde M."/>
            <person name="Galperin M.Y."/>
            <person name="Jogler C."/>
        </authorList>
    </citation>
    <scope>NUCLEOTIDE SEQUENCE [LARGE SCALE GENOMIC DNA]</scope>
    <source>
        <strain evidence="2 3">CA54</strain>
    </source>
</reference>
<organism evidence="2 3">
    <name type="scientific">Symmachiella macrocystis</name>
    <dbReference type="NCBI Taxonomy" id="2527985"/>
    <lineage>
        <taxon>Bacteria</taxon>
        <taxon>Pseudomonadati</taxon>
        <taxon>Planctomycetota</taxon>
        <taxon>Planctomycetia</taxon>
        <taxon>Planctomycetales</taxon>
        <taxon>Planctomycetaceae</taxon>
        <taxon>Symmachiella</taxon>
    </lineage>
</organism>
<dbReference type="Proteomes" id="UP000320735">
    <property type="component" value="Unassembled WGS sequence"/>
</dbReference>
<evidence type="ECO:0000313" key="3">
    <source>
        <dbReference type="Proteomes" id="UP000320735"/>
    </source>
</evidence>
<feature type="transmembrane region" description="Helical" evidence="1">
    <location>
        <begin position="131"/>
        <end position="153"/>
    </location>
</feature>
<keyword evidence="3" id="KW-1185">Reference proteome</keyword>
<dbReference type="EMBL" id="SJPP01000001">
    <property type="protein sequence ID" value="TWU14758.1"/>
    <property type="molecule type" value="Genomic_DNA"/>
</dbReference>